<evidence type="ECO:0000256" key="6">
    <source>
        <dbReference type="PROSITE-ProRule" id="PRU00259"/>
    </source>
</evidence>
<dbReference type="InterPro" id="IPR016024">
    <property type="entry name" value="ARM-type_fold"/>
</dbReference>
<keyword evidence="5" id="KW-0833">Ubl conjugation pathway</keyword>
<keyword evidence="4" id="KW-0677">Repeat</keyword>
<gene>
    <name evidence="8" type="ORF">CSSPTR1EN2_LOCUS3431</name>
</gene>
<evidence type="ECO:0000256" key="1">
    <source>
        <dbReference type="ARBA" id="ARBA00000900"/>
    </source>
</evidence>
<dbReference type="Gene3D" id="1.20.930.20">
    <property type="entry name" value="Adaptor protein Cbl, N-terminal domain"/>
    <property type="match status" value="1"/>
</dbReference>
<dbReference type="InterPro" id="IPR013083">
    <property type="entry name" value="Znf_RING/FYVE/PHD"/>
</dbReference>
<evidence type="ECO:0000313" key="8">
    <source>
        <dbReference type="EMBL" id="CAK9196353.1"/>
    </source>
</evidence>
<feature type="repeat" description="ARM" evidence="6">
    <location>
        <begin position="437"/>
        <end position="479"/>
    </location>
</feature>
<dbReference type="InterPro" id="IPR045210">
    <property type="entry name" value="RING-Ubox_PUB"/>
</dbReference>
<accession>A0ABP0TGV5</accession>
<dbReference type="PANTHER" id="PTHR23315">
    <property type="entry name" value="U BOX DOMAIN-CONTAINING"/>
    <property type="match status" value="1"/>
</dbReference>
<dbReference type="SMART" id="SM00504">
    <property type="entry name" value="Ubox"/>
    <property type="match status" value="1"/>
</dbReference>
<dbReference type="InterPro" id="IPR003613">
    <property type="entry name" value="Ubox_domain"/>
</dbReference>
<comment type="pathway">
    <text evidence="2">Protein modification; protein ubiquitination.</text>
</comment>
<evidence type="ECO:0000256" key="4">
    <source>
        <dbReference type="ARBA" id="ARBA00022737"/>
    </source>
</evidence>
<dbReference type="PROSITE" id="PS50176">
    <property type="entry name" value="ARM_REPEAT"/>
    <property type="match status" value="1"/>
</dbReference>
<dbReference type="InterPro" id="IPR058678">
    <property type="entry name" value="ARM_PUB"/>
</dbReference>
<dbReference type="PANTHER" id="PTHR23315:SF224">
    <property type="entry name" value="U-BOX DOMAIN-CONTAINING PROTEIN 1"/>
    <property type="match status" value="1"/>
</dbReference>
<evidence type="ECO:0000313" key="9">
    <source>
        <dbReference type="Proteomes" id="UP001497512"/>
    </source>
</evidence>
<evidence type="ECO:0000256" key="2">
    <source>
        <dbReference type="ARBA" id="ARBA00004906"/>
    </source>
</evidence>
<dbReference type="Pfam" id="PF25368">
    <property type="entry name" value="PUB10_N"/>
    <property type="match status" value="1"/>
</dbReference>
<evidence type="ECO:0000259" key="7">
    <source>
        <dbReference type="PROSITE" id="PS51698"/>
    </source>
</evidence>
<dbReference type="SUPFAM" id="SSF57850">
    <property type="entry name" value="RING/U-box"/>
    <property type="match status" value="1"/>
</dbReference>
<dbReference type="EMBL" id="OZ019903">
    <property type="protein sequence ID" value="CAK9196353.1"/>
    <property type="molecule type" value="Genomic_DNA"/>
</dbReference>
<proteinExistence type="predicted"/>
<feature type="domain" description="U-box" evidence="7">
    <location>
        <begin position="292"/>
        <end position="366"/>
    </location>
</feature>
<evidence type="ECO:0000256" key="5">
    <source>
        <dbReference type="ARBA" id="ARBA00022786"/>
    </source>
</evidence>
<dbReference type="Gene3D" id="1.25.10.10">
    <property type="entry name" value="Leucine-rich Repeat Variant"/>
    <property type="match status" value="1"/>
</dbReference>
<dbReference type="Proteomes" id="UP001497512">
    <property type="component" value="Chromosome 11"/>
</dbReference>
<dbReference type="InterPro" id="IPR057623">
    <property type="entry name" value="PUB12-19-like_N"/>
</dbReference>
<dbReference type="SMART" id="SM00185">
    <property type="entry name" value="ARM"/>
    <property type="match status" value="4"/>
</dbReference>
<dbReference type="InterPro" id="IPR036537">
    <property type="entry name" value="Adaptor_Cbl_N_dom_sf"/>
</dbReference>
<comment type="catalytic activity">
    <reaction evidence="1">
        <text>S-ubiquitinyl-[E2 ubiquitin-conjugating enzyme]-L-cysteine + [acceptor protein]-L-lysine = [E2 ubiquitin-conjugating enzyme]-L-cysteine + N(6)-ubiquitinyl-[acceptor protein]-L-lysine.</text>
        <dbReference type="EC" id="2.3.2.27"/>
    </reaction>
</comment>
<organism evidence="8 9">
    <name type="scientific">Sphagnum troendelagicum</name>
    <dbReference type="NCBI Taxonomy" id="128251"/>
    <lineage>
        <taxon>Eukaryota</taxon>
        <taxon>Viridiplantae</taxon>
        <taxon>Streptophyta</taxon>
        <taxon>Embryophyta</taxon>
        <taxon>Bryophyta</taxon>
        <taxon>Sphagnophytina</taxon>
        <taxon>Sphagnopsida</taxon>
        <taxon>Sphagnales</taxon>
        <taxon>Sphagnaceae</taxon>
        <taxon>Sphagnum</taxon>
    </lineage>
</organism>
<evidence type="ECO:0000256" key="3">
    <source>
        <dbReference type="ARBA" id="ARBA00012483"/>
    </source>
</evidence>
<dbReference type="Pfam" id="PF25598">
    <property type="entry name" value="ARM_PUB"/>
    <property type="match status" value="1"/>
</dbReference>
<sequence length="701" mass="76706">MAYHVPPPAPSSNNHSRRQVMAAQQMILPASPSSSSLVQNLVNLAQQVAMCERSAVCQKRNGANISRIVKLLSPLLEEIRDSLHPLPPSAVMVLHELQLIMQRAKQLLDECRKKSCFCLLMRIIIISEEFYNLMKSLSQALESLPLELLELSDEIKEQVELVRMQVQRGQLYVDPVEEHLYEEVADMLQNLERKEIPDLSGLRKLFTMLHLNSSGDCEREMQKLEDELTIDSDNPENMVITSLISFVHYGKCVLYGVMQTEGSENSSREPGNSCVVDVGELSSSGRGGCSSSPPDEFRCPISLDLMSDPVIVASGHTYDRASITRWIDAGNQTCFKSGQKLSHLSLIPNYALRSLISQWCEDHHIPFDKQDKVSKKGSSMEHIATTKAALEATKVTASFLVGKLVTGSPEAQKQAAYELRLLAKCSMDNRMCIADAGAIPLLVSLLSSKDSKTQENAVTALLNLSIFDKNKVLIMAAEALDPIIEVLRSATSMEARENAAATLFSLSVVDDYKVQIGSKPMAINALVVLLRDGTPQRGKKDAATALLNLAVYHDNKPKIVSAGIVPIIISLLQDDEAEEIRDDTLAVLALIAGCPDGLAAINIEATAIPVLVGLLKSGSSRGKENAIVVLHALCKSGGEEVLSSVLQVKGARPSLNFLLTVGTPRAKRRAISILKLLQRWEPVDYSTSSNVYTSIDMSTRL</sequence>
<dbReference type="PROSITE" id="PS51698">
    <property type="entry name" value="U_BOX"/>
    <property type="match status" value="1"/>
</dbReference>
<dbReference type="SUPFAM" id="SSF48371">
    <property type="entry name" value="ARM repeat"/>
    <property type="match status" value="1"/>
</dbReference>
<reference evidence="8" key="1">
    <citation type="submission" date="2024-02" db="EMBL/GenBank/DDBJ databases">
        <authorList>
            <consortium name="ELIXIR-Norway"/>
            <consortium name="Elixir Norway"/>
        </authorList>
    </citation>
    <scope>NUCLEOTIDE SEQUENCE</scope>
</reference>
<dbReference type="InterPro" id="IPR000225">
    <property type="entry name" value="Armadillo"/>
</dbReference>
<dbReference type="EC" id="2.3.2.27" evidence="3"/>
<dbReference type="CDD" id="cd16664">
    <property type="entry name" value="RING-Ubox_PUB"/>
    <property type="match status" value="1"/>
</dbReference>
<dbReference type="Gene3D" id="3.30.40.10">
    <property type="entry name" value="Zinc/RING finger domain, C3HC4 (zinc finger)"/>
    <property type="match status" value="1"/>
</dbReference>
<dbReference type="InterPro" id="IPR011989">
    <property type="entry name" value="ARM-like"/>
</dbReference>
<dbReference type="Pfam" id="PF04564">
    <property type="entry name" value="U-box"/>
    <property type="match status" value="1"/>
</dbReference>
<name>A0ABP0TGV5_9BRYO</name>
<keyword evidence="9" id="KW-1185">Reference proteome</keyword>
<protein>
    <recommendedName>
        <fullName evidence="3">RING-type E3 ubiquitin transferase</fullName>
        <ecNumber evidence="3">2.3.2.27</ecNumber>
    </recommendedName>
</protein>